<dbReference type="Proteomes" id="UP000664414">
    <property type="component" value="Unassembled WGS sequence"/>
</dbReference>
<dbReference type="GO" id="GO:0016020">
    <property type="term" value="C:membrane"/>
    <property type="evidence" value="ECO:0007669"/>
    <property type="project" value="UniProtKB-SubCell"/>
</dbReference>
<protein>
    <submittedName>
        <fullName evidence="8">DMT family transporter</fullName>
    </submittedName>
</protein>
<dbReference type="InterPro" id="IPR037185">
    <property type="entry name" value="EmrE-like"/>
</dbReference>
<gene>
    <name evidence="8" type="ORF">J0H12_05720</name>
</gene>
<comment type="similarity">
    <text evidence="2">Belongs to the drug/metabolite transporter (DMT) superfamily. 10 TMS drug/metabolite exporter (DME) (TC 2.A.7.3) family.</text>
</comment>
<evidence type="ECO:0000259" key="7">
    <source>
        <dbReference type="Pfam" id="PF00892"/>
    </source>
</evidence>
<evidence type="ECO:0000256" key="5">
    <source>
        <dbReference type="ARBA" id="ARBA00023136"/>
    </source>
</evidence>
<dbReference type="EMBL" id="JAFKGL010000022">
    <property type="protein sequence ID" value="MBN9413402.1"/>
    <property type="molecule type" value="Genomic_DNA"/>
</dbReference>
<feature type="transmembrane region" description="Helical" evidence="6">
    <location>
        <begin position="274"/>
        <end position="296"/>
    </location>
</feature>
<keyword evidence="3 6" id="KW-0812">Transmembrane</keyword>
<feature type="transmembrane region" description="Helical" evidence="6">
    <location>
        <begin position="243"/>
        <end position="262"/>
    </location>
</feature>
<keyword evidence="4 6" id="KW-1133">Transmembrane helix</keyword>
<evidence type="ECO:0000256" key="1">
    <source>
        <dbReference type="ARBA" id="ARBA00004141"/>
    </source>
</evidence>
<evidence type="ECO:0000256" key="3">
    <source>
        <dbReference type="ARBA" id="ARBA00022692"/>
    </source>
</evidence>
<dbReference type="PANTHER" id="PTHR22911">
    <property type="entry name" value="ACYL-MALONYL CONDENSING ENZYME-RELATED"/>
    <property type="match status" value="1"/>
</dbReference>
<feature type="domain" description="EamA" evidence="7">
    <location>
        <begin position="34"/>
        <end position="172"/>
    </location>
</feature>
<accession>A0A8J7PKC5</accession>
<feature type="transmembrane region" description="Helical" evidence="6">
    <location>
        <begin position="302"/>
        <end position="320"/>
    </location>
</feature>
<evidence type="ECO:0000256" key="6">
    <source>
        <dbReference type="SAM" id="Phobius"/>
    </source>
</evidence>
<dbReference type="Pfam" id="PF00892">
    <property type="entry name" value="EamA"/>
    <property type="match status" value="1"/>
</dbReference>
<evidence type="ECO:0000313" key="8">
    <source>
        <dbReference type="EMBL" id="MBN9413402.1"/>
    </source>
</evidence>
<dbReference type="AlphaFoldDB" id="A0A8J7PKC5"/>
<feature type="transmembrane region" description="Helical" evidence="6">
    <location>
        <begin position="185"/>
        <end position="206"/>
    </location>
</feature>
<evidence type="ECO:0000313" key="9">
    <source>
        <dbReference type="Proteomes" id="UP000664414"/>
    </source>
</evidence>
<feature type="transmembrane region" description="Helical" evidence="6">
    <location>
        <begin position="156"/>
        <end position="173"/>
    </location>
</feature>
<evidence type="ECO:0000256" key="2">
    <source>
        <dbReference type="ARBA" id="ARBA00009853"/>
    </source>
</evidence>
<comment type="caution">
    <text evidence="8">The sequence shown here is derived from an EMBL/GenBank/DDBJ whole genome shotgun (WGS) entry which is preliminary data.</text>
</comment>
<organism evidence="8 9">
    <name type="scientific">Candidatus Paracaedimonas acanthamoebae</name>
    <dbReference type="NCBI Taxonomy" id="244581"/>
    <lineage>
        <taxon>Bacteria</taxon>
        <taxon>Pseudomonadati</taxon>
        <taxon>Pseudomonadota</taxon>
        <taxon>Alphaproteobacteria</taxon>
        <taxon>Holosporales</taxon>
        <taxon>Caedimonadaceae</taxon>
        <taxon>Candidatus Paracaedimonas</taxon>
    </lineage>
</organism>
<name>A0A8J7PKC5_9PROT</name>
<sequence>MAQPRRRPSGAKYTKITPISRGIFYPSGLNPQWQGVIWKLLACFFFASINGVVRYISGGTGQEISPLPSAVITFWQNFFGCLIILPWTLKDGLNSLKTKYPQLQTIRIAGAVFGVVLWYMSLAHMTIAEAVALGFTGPIFSVIGAKLYLNERLGRIRLIGIGVGFIGAFIILRPDRALWGSQATYQWYVLLPLFSAIAIAISKIASRKLGAHGESPKVMTLTLLFFMSPCALIPALFEWTWPTFHQFVWLGLLGLFSMAAHYSTARAYQLAEVVFLTPFGFARLLFSALVGFIAYAEIPTSQSLWIGAVIIIFSSILLSYEEKKFNPFKKSSS</sequence>
<comment type="subcellular location">
    <subcellularLocation>
        <location evidence="1">Membrane</location>
        <topology evidence="1">Multi-pass membrane protein</topology>
    </subcellularLocation>
</comment>
<feature type="transmembrane region" description="Helical" evidence="6">
    <location>
        <begin position="36"/>
        <end position="57"/>
    </location>
</feature>
<keyword evidence="5 6" id="KW-0472">Membrane</keyword>
<proteinExistence type="inferred from homology"/>
<dbReference type="InterPro" id="IPR000620">
    <property type="entry name" value="EamA_dom"/>
</dbReference>
<reference evidence="8" key="1">
    <citation type="submission" date="2021-02" db="EMBL/GenBank/DDBJ databases">
        <title>Thiocyanate and organic carbon inputs drive convergent selection for specific autotrophic Afipia and Thiobacillus strains within complex microbiomes.</title>
        <authorList>
            <person name="Huddy R.J."/>
            <person name="Sachdeva R."/>
            <person name="Kadzinga F."/>
            <person name="Kantor R.S."/>
            <person name="Harrison S.T.L."/>
            <person name="Banfield J.F."/>
        </authorList>
    </citation>
    <scope>NUCLEOTIDE SEQUENCE</scope>
    <source>
        <strain evidence="8">SCN18_10_11_15_R4_P_38_20</strain>
    </source>
</reference>
<evidence type="ECO:0000256" key="4">
    <source>
        <dbReference type="ARBA" id="ARBA00022989"/>
    </source>
</evidence>
<dbReference type="PANTHER" id="PTHR22911:SF6">
    <property type="entry name" value="SOLUTE CARRIER FAMILY 35 MEMBER G1"/>
    <property type="match status" value="1"/>
</dbReference>
<feature type="transmembrane region" description="Helical" evidence="6">
    <location>
        <begin position="69"/>
        <end position="89"/>
    </location>
</feature>
<feature type="transmembrane region" description="Helical" evidence="6">
    <location>
        <begin position="127"/>
        <end position="149"/>
    </location>
</feature>
<dbReference type="SUPFAM" id="SSF103481">
    <property type="entry name" value="Multidrug resistance efflux transporter EmrE"/>
    <property type="match status" value="2"/>
</dbReference>
<feature type="transmembrane region" description="Helical" evidence="6">
    <location>
        <begin position="218"/>
        <end position="237"/>
    </location>
</feature>
<feature type="transmembrane region" description="Helical" evidence="6">
    <location>
        <begin position="101"/>
        <end position="121"/>
    </location>
</feature>